<dbReference type="Proteomes" id="UP000017836">
    <property type="component" value="Unassembled WGS sequence"/>
</dbReference>
<feature type="domain" description="Peptidase A1" evidence="4">
    <location>
        <begin position="109"/>
        <end position="441"/>
    </location>
</feature>
<evidence type="ECO:0000313" key="5">
    <source>
        <dbReference type="EMBL" id="ERN19021.1"/>
    </source>
</evidence>
<dbReference type="Gramene" id="ERN19021">
    <property type="protein sequence ID" value="ERN19021"/>
    <property type="gene ID" value="AMTR_s00061p00053330"/>
</dbReference>
<dbReference type="GO" id="GO:0004190">
    <property type="term" value="F:aspartic-type endopeptidase activity"/>
    <property type="evidence" value="ECO:0007669"/>
    <property type="project" value="InterPro"/>
</dbReference>
<dbReference type="MEROPS" id="A01.050"/>
<dbReference type="InterPro" id="IPR001461">
    <property type="entry name" value="Aspartic_peptidase_A1"/>
</dbReference>
<dbReference type="InterPro" id="IPR032861">
    <property type="entry name" value="TAXi_N"/>
</dbReference>
<dbReference type="FunFam" id="2.40.70.10:FF:000031">
    <property type="entry name" value="Aspartyl protease AED1"/>
    <property type="match status" value="1"/>
</dbReference>
<dbReference type="eggNOG" id="KOG1339">
    <property type="taxonomic scope" value="Eukaryota"/>
</dbReference>
<keyword evidence="3" id="KW-0732">Signal</keyword>
<feature type="active site" evidence="2">
    <location>
        <position position="127"/>
    </location>
</feature>
<dbReference type="Pfam" id="PF14541">
    <property type="entry name" value="TAXi_C"/>
    <property type="match status" value="1"/>
</dbReference>
<organism evidence="5 6">
    <name type="scientific">Amborella trichopoda</name>
    <dbReference type="NCBI Taxonomy" id="13333"/>
    <lineage>
        <taxon>Eukaryota</taxon>
        <taxon>Viridiplantae</taxon>
        <taxon>Streptophyta</taxon>
        <taxon>Embryophyta</taxon>
        <taxon>Tracheophyta</taxon>
        <taxon>Spermatophyta</taxon>
        <taxon>Magnoliopsida</taxon>
        <taxon>Amborellales</taxon>
        <taxon>Amborellaceae</taxon>
        <taxon>Amborella</taxon>
    </lineage>
</organism>
<dbReference type="OrthoDB" id="2747330at2759"/>
<accession>U5D0B4</accession>
<evidence type="ECO:0000259" key="4">
    <source>
        <dbReference type="PROSITE" id="PS51767"/>
    </source>
</evidence>
<dbReference type="PANTHER" id="PTHR13683:SF809">
    <property type="entry name" value="PEPTIDASE A1 DOMAIN-CONTAINING PROTEIN"/>
    <property type="match status" value="1"/>
</dbReference>
<protein>
    <recommendedName>
        <fullName evidence="4">Peptidase A1 domain-containing protein</fullName>
    </recommendedName>
</protein>
<dbReference type="SUPFAM" id="SSF50630">
    <property type="entry name" value="Acid proteases"/>
    <property type="match status" value="1"/>
</dbReference>
<dbReference type="KEGG" id="atr:18447393"/>
<comment type="similarity">
    <text evidence="1">Belongs to the peptidase A1 family.</text>
</comment>
<dbReference type="InterPro" id="IPR032799">
    <property type="entry name" value="TAXi_C"/>
</dbReference>
<evidence type="ECO:0000256" key="3">
    <source>
        <dbReference type="SAM" id="SignalP"/>
    </source>
</evidence>
<dbReference type="PROSITE" id="PS51767">
    <property type="entry name" value="PEPTIDASE_A1"/>
    <property type="match status" value="1"/>
</dbReference>
<dbReference type="OMA" id="FLYGCGQ"/>
<dbReference type="AlphaFoldDB" id="U5D0B4"/>
<dbReference type="Pfam" id="PF14543">
    <property type="entry name" value="TAXi_N"/>
    <property type="match status" value="1"/>
</dbReference>
<sequence>MDSAFWIILSLLLSGVAPLKDINHKTCSSKFQDHRKIENSSALILDLHHVHGPCSPLNYTPPPIYETLRLDQARVHALAARILPKESKISQASAETPLKSGQSIGVGNYIIALNLGTPPKSYLMVVDTGSVLTWLQCQPCLDCHSQLGPTYNPKASSTYSTISCQSNYCTELQEATLNPSGCSALGVCEYEASYGDRSFSLGYLSRDTLTIGRSFPGFIYGCGARNVGLFGRSAGLTGLGRHPLSLVSQLAPTYGYIFSYCLPTPKSTGSLTLGPRSAGNSFYTPMYSMSSEPGLYFLHLIGINVDGQPLPVSQTVYTSSPTLLDSGTVITRLPETVYTALKMVVLKRMPYARAPAFSILDTCFKASTGALRVPEVVMVYEGPAQMRLGSRNVFIEVDKGITCLAFAGTGTTGNGVSIIGNQQQQGFDVTYDVDGKRIGFAAGPCG</sequence>
<dbReference type="GO" id="GO:0006508">
    <property type="term" value="P:proteolysis"/>
    <property type="evidence" value="ECO:0007669"/>
    <property type="project" value="InterPro"/>
</dbReference>
<gene>
    <name evidence="5" type="ORF">AMTR_s00061p00053330</name>
</gene>
<evidence type="ECO:0000256" key="2">
    <source>
        <dbReference type="PIRSR" id="PIRSR601461-1"/>
    </source>
</evidence>
<evidence type="ECO:0000313" key="6">
    <source>
        <dbReference type="Proteomes" id="UP000017836"/>
    </source>
</evidence>
<evidence type="ECO:0000256" key="1">
    <source>
        <dbReference type="ARBA" id="ARBA00007447"/>
    </source>
</evidence>
<dbReference type="HOGENOM" id="CLU_005738_5_2_1"/>
<dbReference type="InterPro" id="IPR021109">
    <property type="entry name" value="Peptidase_aspartic_dom_sf"/>
</dbReference>
<reference evidence="6" key="1">
    <citation type="journal article" date="2013" name="Science">
        <title>The Amborella genome and the evolution of flowering plants.</title>
        <authorList>
            <consortium name="Amborella Genome Project"/>
        </authorList>
    </citation>
    <scope>NUCLEOTIDE SEQUENCE [LARGE SCALE GENOMIC DNA]</scope>
</reference>
<dbReference type="InterPro" id="IPR033121">
    <property type="entry name" value="PEPTIDASE_A1"/>
</dbReference>
<dbReference type="EMBL" id="KI392075">
    <property type="protein sequence ID" value="ERN19021.1"/>
    <property type="molecule type" value="Genomic_DNA"/>
</dbReference>
<keyword evidence="6" id="KW-1185">Reference proteome</keyword>
<feature type="signal peptide" evidence="3">
    <location>
        <begin position="1"/>
        <end position="18"/>
    </location>
</feature>
<feature type="chain" id="PRO_5004658494" description="Peptidase A1 domain-containing protein" evidence="3">
    <location>
        <begin position="19"/>
        <end position="446"/>
    </location>
</feature>
<proteinExistence type="inferred from homology"/>
<dbReference type="Gene3D" id="2.40.70.10">
    <property type="entry name" value="Acid Proteases"/>
    <property type="match status" value="2"/>
</dbReference>
<name>U5D0B4_AMBTC</name>
<feature type="active site" evidence="2">
    <location>
        <position position="325"/>
    </location>
</feature>
<dbReference type="PANTHER" id="PTHR13683">
    <property type="entry name" value="ASPARTYL PROTEASES"/>
    <property type="match status" value="1"/>
</dbReference>